<evidence type="ECO:0000313" key="2">
    <source>
        <dbReference type="Proteomes" id="UP000006072"/>
    </source>
</evidence>
<reference evidence="1 2" key="1">
    <citation type="journal article" date="2012" name="J. Bacteriol.">
        <title>Complete Genome Sequence of Mycobacterium vaccae Type Strain ATCC 25954.</title>
        <authorList>
            <person name="Ho Y.S."/>
            <person name="Adroub S.A."/>
            <person name="Abadi M."/>
            <person name="Al Alwan B."/>
            <person name="Alkhateeb R."/>
            <person name="Gao G."/>
            <person name="Ragab A."/>
            <person name="Ali S."/>
            <person name="van Soolingen D."/>
            <person name="Bitter W."/>
            <person name="Pain A."/>
            <person name="Abdallah A.M."/>
        </authorList>
    </citation>
    <scope>NUCLEOTIDE SEQUENCE [LARGE SCALE GENOMIC DNA]</scope>
    <source>
        <strain evidence="1 2">ATCC 25954</strain>
    </source>
</reference>
<dbReference type="RefSeq" id="WP_003933180.1">
    <property type="nucleotide sequence ID" value="NZ_JH814699.1"/>
</dbReference>
<sequence>MSAAKGPKHKIEVNPLLSRLLSHGVEAGVLRGYVGPAKKPGTVRLYPTLGFLHLYYEIDEDDIVDTAPAPETVLPHGGTILWVRNDADVVIHGDTVLTVPVRTLKSRQHAVPVPPAESAGPDAGRAVNVVRGRLRMSFPASTTVAENCTVCASCAPCSSCGVCTTGGAR</sequence>
<dbReference type="HOGENOM" id="CLU_1576803_0_0_11"/>
<comment type="caution">
    <text evidence="1">The sequence shown here is derived from an EMBL/GenBank/DDBJ whole genome shotgun (WGS) entry which is preliminary data.</text>
</comment>
<dbReference type="EMBL" id="ALQA01000032">
    <property type="protein sequence ID" value="EJZ08329.1"/>
    <property type="molecule type" value="Genomic_DNA"/>
</dbReference>
<dbReference type="PATRIC" id="fig|1194972.3.peg.3104"/>
<gene>
    <name evidence="1" type="ORF">MVAC_15538</name>
</gene>
<name>K0VB94_MYCVA</name>
<organism evidence="1 2">
    <name type="scientific">Mycolicibacterium vaccae ATCC 25954</name>
    <dbReference type="NCBI Taxonomy" id="1194972"/>
    <lineage>
        <taxon>Bacteria</taxon>
        <taxon>Bacillati</taxon>
        <taxon>Actinomycetota</taxon>
        <taxon>Actinomycetes</taxon>
        <taxon>Mycobacteriales</taxon>
        <taxon>Mycobacteriaceae</taxon>
        <taxon>Mycolicibacterium</taxon>
    </lineage>
</organism>
<keyword evidence="2" id="KW-1185">Reference proteome</keyword>
<dbReference type="AlphaFoldDB" id="K0VB94"/>
<protein>
    <submittedName>
        <fullName evidence="1">Uncharacterized protein</fullName>
    </submittedName>
</protein>
<dbReference type="Proteomes" id="UP000006072">
    <property type="component" value="Unassembled WGS sequence"/>
</dbReference>
<accession>K0VB94</accession>
<proteinExistence type="predicted"/>
<evidence type="ECO:0000313" key="1">
    <source>
        <dbReference type="EMBL" id="EJZ08329.1"/>
    </source>
</evidence>